<keyword evidence="1" id="KW-1133">Transmembrane helix</keyword>
<protein>
    <submittedName>
        <fullName evidence="2">Uncharacterized protein</fullName>
    </submittedName>
</protein>
<proteinExistence type="predicted"/>
<gene>
    <name evidence="2" type="ORF">UR91_C0014G0016</name>
</gene>
<dbReference type="AlphaFoldDB" id="A0A0G0FMT7"/>
<dbReference type="EMBL" id="LBQZ01000014">
    <property type="protein sequence ID" value="KKP88710.1"/>
    <property type="molecule type" value="Genomic_DNA"/>
</dbReference>
<name>A0A0G0FMT7_9BACT</name>
<evidence type="ECO:0000313" key="2">
    <source>
        <dbReference type="EMBL" id="KKP88710.1"/>
    </source>
</evidence>
<reference evidence="2 3" key="1">
    <citation type="journal article" date="2015" name="Nature">
        <title>rRNA introns, odd ribosomes, and small enigmatic genomes across a large radiation of phyla.</title>
        <authorList>
            <person name="Brown C.T."/>
            <person name="Hug L.A."/>
            <person name="Thomas B.C."/>
            <person name="Sharon I."/>
            <person name="Castelle C.J."/>
            <person name="Singh A."/>
            <person name="Wilkins M.J."/>
            <person name="Williams K.H."/>
            <person name="Banfield J.F."/>
        </authorList>
    </citation>
    <scope>NUCLEOTIDE SEQUENCE [LARGE SCALE GENOMIC DNA]</scope>
</reference>
<evidence type="ECO:0000313" key="3">
    <source>
        <dbReference type="Proteomes" id="UP000034798"/>
    </source>
</evidence>
<keyword evidence="1" id="KW-0812">Transmembrane</keyword>
<dbReference type="Proteomes" id="UP000034798">
    <property type="component" value="Unassembled WGS sequence"/>
</dbReference>
<evidence type="ECO:0000256" key="1">
    <source>
        <dbReference type="SAM" id="Phobius"/>
    </source>
</evidence>
<feature type="transmembrane region" description="Helical" evidence="1">
    <location>
        <begin position="73"/>
        <end position="90"/>
    </location>
</feature>
<accession>A0A0G0FMT7</accession>
<organism evidence="2 3">
    <name type="scientific">Candidatus Nomurabacteria bacterium GW2011_GWC2_35_8</name>
    <dbReference type="NCBI Taxonomy" id="1618752"/>
    <lineage>
        <taxon>Bacteria</taxon>
        <taxon>Candidatus Nomuraibacteriota</taxon>
    </lineage>
</organism>
<feature type="transmembrane region" description="Helical" evidence="1">
    <location>
        <begin position="35"/>
        <end position="53"/>
    </location>
</feature>
<comment type="caution">
    <text evidence="2">The sequence shown here is derived from an EMBL/GenBank/DDBJ whole genome shotgun (WGS) entry which is preliminary data.</text>
</comment>
<keyword evidence="1" id="KW-0472">Membrane</keyword>
<sequence>MLEKDEKGISLDILKHVEDLSNEVNKLMASRAKAVFRRYPVTFALLILFGVTAVHEALKGLMKDFGLLDINPWYLFVAGLVILTITGTLYKKLDK</sequence>